<evidence type="ECO:0000259" key="4">
    <source>
        <dbReference type="Pfam" id="PF08544"/>
    </source>
</evidence>
<reference evidence="5" key="1">
    <citation type="submission" date="2018-05" db="EMBL/GenBank/DDBJ databases">
        <authorList>
            <person name="Lanie J.A."/>
            <person name="Ng W.-L."/>
            <person name="Kazmierczak K.M."/>
            <person name="Andrzejewski T.M."/>
            <person name="Davidsen T.M."/>
            <person name="Wayne K.J."/>
            <person name="Tettelin H."/>
            <person name="Glass J.I."/>
            <person name="Rusch D."/>
            <person name="Podicherti R."/>
            <person name="Tsui H.-C.T."/>
            <person name="Winkler M.E."/>
        </authorList>
    </citation>
    <scope>NUCLEOTIDE SEQUENCE</scope>
</reference>
<dbReference type="Pfam" id="PF00288">
    <property type="entry name" value="GHMP_kinases_N"/>
    <property type="match status" value="1"/>
</dbReference>
<proteinExistence type="predicted"/>
<dbReference type="PANTHER" id="PTHR10457">
    <property type="entry name" value="MEVALONATE KINASE/GALACTOKINASE"/>
    <property type="match status" value="1"/>
</dbReference>
<name>A0A381N9P5_9ZZZZ</name>
<keyword evidence="1" id="KW-0547">Nucleotide-binding</keyword>
<dbReference type="GO" id="GO:0005829">
    <property type="term" value="C:cytosol"/>
    <property type="evidence" value="ECO:0007669"/>
    <property type="project" value="TreeGrafter"/>
</dbReference>
<evidence type="ECO:0000259" key="3">
    <source>
        <dbReference type="Pfam" id="PF00288"/>
    </source>
</evidence>
<dbReference type="PANTHER" id="PTHR10457:SF7">
    <property type="entry name" value="GALACTOKINASE-RELATED"/>
    <property type="match status" value="1"/>
</dbReference>
<accession>A0A381N9P5</accession>
<keyword evidence="2" id="KW-0067">ATP-binding</keyword>
<evidence type="ECO:0000256" key="2">
    <source>
        <dbReference type="ARBA" id="ARBA00022840"/>
    </source>
</evidence>
<sequence length="322" mass="35575">MAISLRARITGALRQDRQVIIHKPDLDESESFSLNDLTYSRQRDYFKSGIIVCQREGLAFSSGLECELTSDIPIKAGSGSSSAVMVNWIHFLSRMADIPPKWMPQKIGELAYQAEVLEFSEPGGMMDQITAAMGSLIYLESEPEIKVQPLSTRLGTFVLGDSQEPKDTMGILRRCRDARLDILKKLQQKNPEFDLHTCGDEVVLSDLNVVEKTLFEGTIHNRNLLQQALNELEKHTPDHEKIGRFLSDHHRVLRDVLQVSTPKVEAMLEAALDAGALGGKINGSGGGGCMFAYSPENTEEVVLAIERSGGKAYIIDQDTGIS</sequence>
<dbReference type="SUPFAM" id="SSF54211">
    <property type="entry name" value="Ribosomal protein S5 domain 2-like"/>
    <property type="match status" value="1"/>
</dbReference>
<evidence type="ECO:0008006" key="6">
    <source>
        <dbReference type="Google" id="ProtNLM"/>
    </source>
</evidence>
<dbReference type="GO" id="GO:0006012">
    <property type="term" value="P:galactose metabolic process"/>
    <property type="evidence" value="ECO:0007669"/>
    <property type="project" value="TreeGrafter"/>
</dbReference>
<evidence type="ECO:0000256" key="1">
    <source>
        <dbReference type="ARBA" id="ARBA00022741"/>
    </source>
</evidence>
<feature type="domain" description="GHMP kinase C-terminal" evidence="4">
    <location>
        <begin position="237"/>
        <end position="304"/>
    </location>
</feature>
<dbReference type="PRINTS" id="PR00959">
    <property type="entry name" value="MEVGALKINASE"/>
</dbReference>
<protein>
    <recommendedName>
        <fullName evidence="6">GHMP kinase C-terminal domain-containing protein</fullName>
    </recommendedName>
</protein>
<dbReference type="GO" id="GO:0004335">
    <property type="term" value="F:galactokinase activity"/>
    <property type="evidence" value="ECO:0007669"/>
    <property type="project" value="TreeGrafter"/>
</dbReference>
<dbReference type="InterPro" id="IPR013750">
    <property type="entry name" value="GHMP_kinase_C_dom"/>
</dbReference>
<feature type="domain" description="GHMP kinase N-terminal" evidence="3">
    <location>
        <begin position="56"/>
        <end position="134"/>
    </location>
</feature>
<gene>
    <name evidence="5" type="ORF">METZ01_LOCUS4089</name>
</gene>
<dbReference type="EMBL" id="UINC01000213">
    <property type="protein sequence ID" value="SUZ51235.1"/>
    <property type="molecule type" value="Genomic_DNA"/>
</dbReference>
<organism evidence="5">
    <name type="scientific">marine metagenome</name>
    <dbReference type="NCBI Taxonomy" id="408172"/>
    <lineage>
        <taxon>unclassified sequences</taxon>
        <taxon>metagenomes</taxon>
        <taxon>ecological metagenomes</taxon>
    </lineage>
</organism>
<dbReference type="InterPro" id="IPR006204">
    <property type="entry name" value="GHMP_kinase_N_dom"/>
</dbReference>
<evidence type="ECO:0000313" key="5">
    <source>
        <dbReference type="EMBL" id="SUZ51235.1"/>
    </source>
</evidence>
<dbReference type="SUPFAM" id="SSF55060">
    <property type="entry name" value="GHMP Kinase, C-terminal domain"/>
    <property type="match status" value="1"/>
</dbReference>
<dbReference type="InterPro" id="IPR036554">
    <property type="entry name" value="GHMP_kinase_C_sf"/>
</dbReference>
<dbReference type="Pfam" id="PF08544">
    <property type="entry name" value="GHMP_kinases_C"/>
    <property type="match status" value="1"/>
</dbReference>
<dbReference type="GO" id="GO:0005524">
    <property type="term" value="F:ATP binding"/>
    <property type="evidence" value="ECO:0007669"/>
    <property type="project" value="UniProtKB-KW"/>
</dbReference>
<dbReference type="InterPro" id="IPR020568">
    <property type="entry name" value="Ribosomal_Su5_D2-typ_SF"/>
</dbReference>
<dbReference type="AlphaFoldDB" id="A0A381N9P5"/>
<dbReference type="Gene3D" id="3.30.230.120">
    <property type="match status" value="1"/>
</dbReference>